<keyword evidence="8" id="KW-0175">Coiled coil</keyword>
<evidence type="ECO:0000313" key="10">
    <source>
        <dbReference type="EMBL" id="CAL1288217.1"/>
    </source>
</evidence>
<dbReference type="InterPro" id="IPR006357">
    <property type="entry name" value="HAD-SF_hydro_IIA"/>
</dbReference>
<dbReference type="AlphaFoldDB" id="A0AAV2AWD4"/>
<gene>
    <name evidence="10" type="ORF">LARSCL_LOCUS15217</name>
</gene>
<dbReference type="PANTHER" id="PTHR37984:SF15">
    <property type="entry name" value="INTEGRASE CATALYTIC DOMAIN-CONTAINING PROTEIN"/>
    <property type="match status" value="1"/>
</dbReference>
<dbReference type="Gene3D" id="1.10.340.70">
    <property type="match status" value="1"/>
</dbReference>
<evidence type="ECO:0000313" key="11">
    <source>
        <dbReference type="Proteomes" id="UP001497382"/>
    </source>
</evidence>
<feature type="domain" description="Integrase catalytic" evidence="9">
    <location>
        <begin position="641"/>
        <end position="800"/>
    </location>
</feature>
<dbReference type="PROSITE" id="PS50994">
    <property type="entry name" value="INTEGRASE"/>
    <property type="match status" value="1"/>
</dbReference>
<dbReference type="InterPro" id="IPR036412">
    <property type="entry name" value="HAD-like_sf"/>
</dbReference>
<dbReference type="InterPro" id="IPR023214">
    <property type="entry name" value="HAD_sf"/>
</dbReference>
<dbReference type="InterPro" id="IPR050951">
    <property type="entry name" value="Retrovirus_Pol_polyprotein"/>
</dbReference>
<dbReference type="Pfam" id="PF13344">
    <property type="entry name" value="Hydrolase_6"/>
    <property type="match status" value="1"/>
</dbReference>
<evidence type="ECO:0000256" key="5">
    <source>
        <dbReference type="ARBA" id="ARBA00022759"/>
    </source>
</evidence>
<dbReference type="GO" id="GO:0004190">
    <property type="term" value="F:aspartic-type endopeptidase activity"/>
    <property type="evidence" value="ECO:0007669"/>
    <property type="project" value="InterPro"/>
</dbReference>
<keyword evidence="5" id="KW-0255">Endonuclease</keyword>
<dbReference type="FunFam" id="3.10.20.370:FF:000001">
    <property type="entry name" value="Retrovirus-related Pol polyprotein from transposon 17.6-like protein"/>
    <property type="match status" value="1"/>
</dbReference>
<evidence type="ECO:0000256" key="7">
    <source>
        <dbReference type="ARBA" id="ARBA00022918"/>
    </source>
</evidence>
<evidence type="ECO:0000256" key="1">
    <source>
        <dbReference type="ARBA" id="ARBA00012493"/>
    </source>
</evidence>
<evidence type="ECO:0000259" key="9">
    <source>
        <dbReference type="PROSITE" id="PS50994"/>
    </source>
</evidence>
<dbReference type="FunFam" id="3.30.420.10:FF:000215">
    <property type="entry name" value="Polyprotein of viral origin, putative"/>
    <property type="match status" value="1"/>
</dbReference>
<dbReference type="InterPro" id="IPR001969">
    <property type="entry name" value="Aspartic_peptidase_AS"/>
</dbReference>
<proteinExistence type="predicted"/>
<comment type="caution">
    <text evidence="10">The sequence shown here is derived from an EMBL/GenBank/DDBJ whole genome shotgun (WGS) entry which is preliminary data.</text>
</comment>
<dbReference type="Proteomes" id="UP001497382">
    <property type="component" value="Unassembled WGS sequence"/>
</dbReference>
<dbReference type="NCBIfam" id="TIGR01460">
    <property type="entry name" value="HAD-SF-IIA"/>
    <property type="match status" value="1"/>
</dbReference>
<feature type="coiled-coil region" evidence="8">
    <location>
        <begin position="253"/>
        <end position="300"/>
    </location>
</feature>
<dbReference type="InterPro" id="IPR041588">
    <property type="entry name" value="Integrase_H2C2"/>
</dbReference>
<dbReference type="InterPro" id="IPR001584">
    <property type="entry name" value="Integrase_cat-core"/>
</dbReference>
<dbReference type="PROSITE" id="PS00141">
    <property type="entry name" value="ASP_PROTEASE"/>
    <property type="match status" value="1"/>
</dbReference>
<dbReference type="GO" id="GO:0042575">
    <property type="term" value="C:DNA polymerase complex"/>
    <property type="evidence" value="ECO:0007669"/>
    <property type="project" value="UniProtKB-ARBA"/>
</dbReference>
<name>A0AAV2AWD4_9ARAC</name>
<dbReference type="GO" id="GO:0006508">
    <property type="term" value="P:proteolysis"/>
    <property type="evidence" value="ECO:0007669"/>
    <property type="project" value="InterPro"/>
</dbReference>
<dbReference type="Gene3D" id="3.30.420.10">
    <property type="entry name" value="Ribonuclease H-like superfamily/Ribonuclease H"/>
    <property type="match status" value="1"/>
</dbReference>
<dbReference type="SUPFAM" id="SSF56784">
    <property type="entry name" value="HAD-like"/>
    <property type="match status" value="2"/>
</dbReference>
<dbReference type="InterPro" id="IPR036397">
    <property type="entry name" value="RNaseH_sf"/>
</dbReference>
<dbReference type="SUPFAM" id="SSF56672">
    <property type="entry name" value="DNA/RNA polymerases"/>
    <property type="match status" value="1"/>
</dbReference>
<dbReference type="InterPro" id="IPR041373">
    <property type="entry name" value="RT_RNaseH"/>
</dbReference>
<organism evidence="10 11">
    <name type="scientific">Larinioides sclopetarius</name>
    <dbReference type="NCBI Taxonomy" id="280406"/>
    <lineage>
        <taxon>Eukaryota</taxon>
        <taxon>Metazoa</taxon>
        <taxon>Ecdysozoa</taxon>
        <taxon>Arthropoda</taxon>
        <taxon>Chelicerata</taxon>
        <taxon>Arachnida</taxon>
        <taxon>Araneae</taxon>
        <taxon>Araneomorphae</taxon>
        <taxon>Entelegynae</taxon>
        <taxon>Araneoidea</taxon>
        <taxon>Araneidae</taxon>
        <taxon>Larinioides</taxon>
    </lineage>
</organism>
<keyword evidence="4" id="KW-0540">Nuclease</keyword>
<protein>
    <recommendedName>
        <fullName evidence="1">RNA-directed DNA polymerase</fullName>
        <ecNumber evidence="1">2.7.7.49</ecNumber>
    </recommendedName>
</protein>
<dbReference type="Pfam" id="PF17921">
    <property type="entry name" value="Integrase_H2C2"/>
    <property type="match status" value="1"/>
</dbReference>
<reference evidence="10 11" key="1">
    <citation type="submission" date="2024-04" db="EMBL/GenBank/DDBJ databases">
        <authorList>
            <person name="Rising A."/>
            <person name="Reimegard J."/>
            <person name="Sonavane S."/>
            <person name="Akerstrom W."/>
            <person name="Nylinder S."/>
            <person name="Hedman E."/>
            <person name="Kallberg Y."/>
        </authorList>
    </citation>
    <scope>NUCLEOTIDE SEQUENCE [LARGE SCALE GENOMIC DNA]</scope>
</reference>
<dbReference type="Pfam" id="PF00665">
    <property type="entry name" value="rve"/>
    <property type="match status" value="1"/>
</dbReference>
<accession>A0AAV2AWD4</accession>
<dbReference type="GO" id="GO:0003964">
    <property type="term" value="F:RNA-directed DNA polymerase activity"/>
    <property type="evidence" value="ECO:0007669"/>
    <property type="project" value="UniProtKB-KW"/>
</dbReference>
<keyword evidence="7" id="KW-0695">RNA-directed DNA polymerase</keyword>
<evidence type="ECO:0000256" key="6">
    <source>
        <dbReference type="ARBA" id="ARBA00022801"/>
    </source>
</evidence>
<dbReference type="Gene3D" id="3.40.50.1000">
    <property type="entry name" value="HAD superfamily/HAD-like"/>
    <property type="match status" value="3"/>
</dbReference>
<dbReference type="EC" id="2.7.7.49" evidence="1"/>
<dbReference type="InterPro" id="IPR043502">
    <property type="entry name" value="DNA/RNA_pol_sf"/>
</dbReference>
<keyword evidence="3" id="KW-0548">Nucleotidyltransferase</keyword>
<keyword evidence="11" id="KW-1185">Reference proteome</keyword>
<dbReference type="GO" id="GO:0015074">
    <property type="term" value="P:DNA integration"/>
    <property type="evidence" value="ECO:0007669"/>
    <property type="project" value="InterPro"/>
</dbReference>
<dbReference type="Gene3D" id="3.10.20.370">
    <property type="match status" value="1"/>
</dbReference>
<keyword evidence="6" id="KW-0378">Hydrolase</keyword>
<evidence type="ECO:0000256" key="4">
    <source>
        <dbReference type="ARBA" id="ARBA00022722"/>
    </source>
</evidence>
<dbReference type="CDD" id="cd09274">
    <property type="entry name" value="RNase_HI_RT_Ty3"/>
    <property type="match status" value="1"/>
</dbReference>
<dbReference type="EMBL" id="CAXIEN010000228">
    <property type="protein sequence ID" value="CAL1288217.1"/>
    <property type="molecule type" value="Genomic_DNA"/>
</dbReference>
<sequence>MAPRNCKKIDESVISSGFLNSFDYVLTDCDGVLWMGNDAIPGSVETINTLKNMGKPVIYVTNNSTKSRDEYLKKCDTLGFPATVDAIVSTSYCAAAYLQSINFKKKVYIFGSTGIAAELDKAGISHLPIGPDPVADNWIQWLSDVKLDPEVGAVVVGFDHYVSYPKLTKAASYLKDPGNLFIATNRDEQFPTDGDLIIPEIEMLPFARKEELRVVADQIGEVVTQEMKVAELRECILASEAYKTNPESVENFLSSIVEARKRKEEESEKLELENKLEFEKIKLEKAKLEAQLALEKAQMDKEHYIPPHHKRDGPKFRSKDKETKKLECYICGDNHMARNCNKKYSKTDIKRKEAVVAKVNSDFLKPDVNINPLTHVMVSVGGKEIDCIVDSGTQVFVINSRLLDDSEGFDYGKIMLTSAFGENVAAKLIKSTITLPNKTSLNHPLECIIAVTDKLNVDALIPLSLYESLCSLNKERVLHLVADESEHLENFSCEEKNDNVSALSESVDDSDDSKFYSDAIKLKQEQIECVSLETVREQLKQRKGDFILIEGLIFHKDKILSEPVAQLVLPRSRVENVMKLAHESVFGGHMGVRKTKERIRYNFYWPNMSNDITDFVRTCMGCQLRRKNKIGDRAPITPVARPELPFEIVNIDLIGPIEPPSGRGHKYVLCLMDQMTRWPEAVPLRSLSAKATCDALLQIFSRTGIPSVIASDRGTNFTSALTEEFVKRIGSSPRFSCPGYPASNGLVERWNGVLKNMLHHIIREDPRNWDYQIPFLLFAYREVPNITTGVSPFRLMPDRPFIVHSDASQIGVAACLSQRADEKCYPIAYASQKLTKSQQSWSTIEREAFAIVWCLKRFEVWVYGSEIEFYTDHNPLPFLTKSAPQSARLQRWAFALQRYNITIKHCPGAKMPHADALSRLGLNTDILLGTKHGLKTLLVGTGINSLEDVRQLEQSADETDHLLVPDYYLPCLGDLLKFIKA</sequence>
<dbReference type="PANTHER" id="PTHR37984">
    <property type="entry name" value="PROTEIN CBG26694"/>
    <property type="match status" value="1"/>
</dbReference>
<keyword evidence="2" id="KW-0808">Transferase</keyword>
<evidence type="ECO:0000256" key="2">
    <source>
        <dbReference type="ARBA" id="ARBA00022679"/>
    </source>
</evidence>
<dbReference type="Pfam" id="PF17917">
    <property type="entry name" value="RT_RNaseH"/>
    <property type="match status" value="1"/>
</dbReference>
<dbReference type="InterPro" id="IPR012337">
    <property type="entry name" value="RNaseH-like_sf"/>
</dbReference>
<dbReference type="SUPFAM" id="SSF53098">
    <property type="entry name" value="Ribonuclease H-like"/>
    <property type="match status" value="1"/>
</dbReference>
<dbReference type="GO" id="GO:0003676">
    <property type="term" value="F:nucleic acid binding"/>
    <property type="evidence" value="ECO:0007669"/>
    <property type="project" value="InterPro"/>
</dbReference>
<evidence type="ECO:0000256" key="3">
    <source>
        <dbReference type="ARBA" id="ARBA00022695"/>
    </source>
</evidence>
<evidence type="ECO:0000256" key="8">
    <source>
        <dbReference type="SAM" id="Coils"/>
    </source>
</evidence>
<dbReference type="GO" id="GO:0004519">
    <property type="term" value="F:endonuclease activity"/>
    <property type="evidence" value="ECO:0007669"/>
    <property type="project" value="UniProtKB-KW"/>
</dbReference>
<dbReference type="FunFam" id="1.10.340.70:FF:000001">
    <property type="entry name" value="Retrovirus-related Pol polyprotein from transposon gypsy-like Protein"/>
    <property type="match status" value="1"/>
</dbReference>